<evidence type="ECO:0000256" key="1">
    <source>
        <dbReference type="SAM" id="Phobius"/>
    </source>
</evidence>
<gene>
    <name evidence="2" type="ORF">BJY26_002199</name>
</gene>
<keyword evidence="1" id="KW-0472">Membrane</keyword>
<comment type="caution">
    <text evidence="2">The sequence shown here is derived from an EMBL/GenBank/DDBJ whole genome shotgun (WGS) entry which is preliminary data.</text>
</comment>
<keyword evidence="3" id="KW-1185">Reference proteome</keyword>
<sequence length="122" mass="13116">MAKPRPRIHTHPSPRPAGKQLPRWLLPVLCAVVVIPLLFLSVAFAIGVGTYSSSPVVTNAPAAERAKFMTMFIAPLVASGLAVAAWGILLFRRSLRWQIVYAAIAVVLAGATPLSWFPLGFV</sequence>
<organism evidence="2 3">
    <name type="scientific">Spelaeicoccus albus</name>
    <dbReference type="NCBI Taxonomy" id="1280376"/>
    <lineage>
        <taxon>Bacteria</taxon>
        <taxon>Bacillati</taxon>
        <taxon>Actinomycetota</taxon>
        <taxon>Actinomycetes</taxon>
        <taxon>Micrococcales</taxon>
        <taxon>Brevibacteriaceae</taxon>
        <taxon>Spelaeicoccus</taxon>
    </lineage>
</organism>
<name>A0A7Z0IHP8_9MICO</name>
<protein>
    <submittedName>
        <fullName evidence="2">Uncharacterized protein</fullName>
    </submittedName>
</protein>
<accession>A0A7Z0IHP8</accession>
<evidence type="ECO:0000313" key="3">
    <source>
        <dbReference type="Proteomes" id="UP000539111"/>
    </source>
</evidence>
<feature type="transmembrane region" description="Helical" evidence="1">
    <location>
        <begin position="24"/>
        <end position="48"/>
    </location>
</feature>
<keyword evidence="1" id="KW-0812">Transmembrane</keyword>
<dbReference type="SUPFAM" id="SSF48317">
    <property type="entry name" value="Acid phosphatase/Vanadium-dependent haloperoxidase"/>
    <property type="match status" value="1"/>
</dbReference>
<feature type="transmembrane region" description="Helical" evidence="1">
    <location>
        <begin position="98"/>
        <end position="119"/>
    </location>
</feature>
<dbReference type="AlphaFoldDB" id="A0A7Z0IHP8"/>
<dbReference type="EMBL" id="JACBZP010000001">
    <property type="protein sequence ID" value="NYI67893.1"/>
    <property type="molecule type" value="Genomic_DNA"/>
</dbReference>
<feature type="transmembrane region" description="Helical" evidence="1">
    <location>
        <begin position="68"/>
        <end position="91"/>
    </location>
</feature>
<proteinExistence type="predicted"/>
<dbReference type="RefSeq" id="WP_179428204.1">
    <property type="nucleotide sequence ID" value="NZ_JACBZP010000001.1"/>
</dbReference>
<dbReference type="Proteomes" id="UP000539111">
    <property type="component" value="Unassembled WGS sequence"/>
</dbReference>
<dbReference type="InterPro" id="IPR036938">
    <property type="entry name" value="PAP2/HPO_sf"/>
</dbReference>
<evidence type="ECO:0000313" key="2">
    <source>
        <dbReference type="EMBL" id="NYI67893.1"/>
    </source>
</evidence>
<reference evidence="2 3" key="1">
    <citation type="submission" date="2020-07" db="EMBL/GenBank/DDBJ databases">
        <title>Sequencing the genomes of 1000 actinobacteria strains.</title>
        <authorList>
            <person name="Klenk H.-P."/>
        </authorList>
    </citation>
    <scope>NUCLEOTIDE SEQUENCE [LARGE SCALE GENOMIC DNA]</scope>
    <source>
        <strain evidence="2 3">DSM 26341</strain>
    </source>
</reference>
<keyword evidence="1" id="KW-1133">Transmembrane helix</keyword>